<dbReference type="SUPFAM" id="SSF51445">
    <property type="entry name" value="(Trans)glycosidases"/>
    <property type="match status" value="1"/>
</dbReference>
<dbReference type="Pfam" id="PF14508">
    <property type="entry name" value="GH97_N"/>
    <property type="match status" value="1"/>
</dbReference>
<dbReference type="InterPro" id="IPR029486">
    <property type="entry name" value="GH97_N"/>
</dbReference>
<protein>
    <submittedName>
        <fullName evidence="10">Retaining alpha-galactosidase</fullName>
        <ecNumber evidence="10">3.2.1.22</ecNumber>
    </submittedName>
</protein>
<evidence type="ECO:0000256" key="2">
    <source>
        <dbReference type="ARBA" id="ARBA00011245"/>
    </source>
</evidence>
<dbReference type="Gene3D" id="3.20.20.70">
    <property type="entry name" value="Aldolase class I"/>
    <property type="match status" value="1"/>
</dbReference>
<dbReference type="EC" id="3.2.1.22" evidence="10"/>
<dbReference type="GO" id="GO:0030246">
    <property type="term" value="F:carbohydrate binding"/>
    <property type="evidence" value="ECO:0007669"/>
    <property type="project" value="InterPro"/>
</dbReference>
<organism evidence="10">
    <name type="scientific">uncultured Dysgonomonas sp</name>
    <dbReference type="NCBI Taxonomy" id="206096"/>
    <lineage>
        <taxon>Bacteria</taxon>
        <taxon>Pseudomonadati</taxon>
        <taxon>Bacteroidota</taxon>
        <taxon>Bacteroidia</taxon>
        <taxon>Bacteroidales</taxon>
        <taxon>Dysgonomonadaceae</taxon>
        <taxon>Dysgonomonas</taxon>
        <taxon>environmental samples</taxon>
    </lineage>
</organism>
<feature type="signal peptide" evidence="6">
    <location>
        <begin position="1"/>
        <end position="22"/>
    </location>
</feature>
<gene>
    <name evidence="10" type="ORF">KL86DYS2_12090</name>
</gene>
<name>A0A212JQH7_9BACT</name>
<dbReference type="RefSeq" id="WP_296949651.1">
    <property type="nucleotide sequence ID" value="NZ_LT599021.1"/>
</dbReference>
<evidence type="ECO:0000313" key="10">
    <source>
        <dbReference type="EMBL" id="SBW01661.1"/>
    </source>
</evidence>
<keyword evidence="6" id="KW-0732">Signal</keyword>
<feature type="domain" description="Glycosyl-hydrolase 97 catalytic" evidence="7">
    <location>
        <begin position="314"/>
        <end position="468"/>
    </location>
</feature>
<feature type="domain" description="Glycosyl-hydrolase 97 C-terminal oligomerisation" evidence="9">
    <location>
        <begin position="568"/>
        <end position="663"/>
    </location>
</feature>
<dbReference type="Pfam" id="PF14509">
    <property type="entry name" value="GH97_C"/>
    <property type="match status" value="1"/>
</dbReference>
<dbReference type="PANTHER" id="PTHR35803">
    <property type="entry name" value="GLUCAN 1,4-ALPHA-GLUCOSIDASE SUSB-RELATED"/>
    <property type="match status" value="1"/>
</dbReference>
<sequence length="666" mass="75464">MIGKKIFLVLITLFAISVCAQAQKTYRLQSPDGKLAAEIVVGKTITYSVSHEGDIMLNPSPISVELQEGKSFGIDSKVKSAKTNSVNEQIASPFYKRSNIIDHYNELTVNFKENFSLIFRAYDEAVAYRFVSTGKKDFIVKNEQAIFNFDKDYNAYIPYVKSKAKDIEEQYFNSFENTYTYTLLSGVNKERLSFTPLVVEMEGGKKVCIAESDLESYPGMFLINTDGTTSLKSNFAPYPVSTEQGGHNMLQQVITSRESYIAKCKAGQKLPWRIVIVSTNDKDLADSDIVYKLAAPSRVQDVSWIKPGKVAWEWWNHWGLSGVDFEAGVNNETYMAYIDFASKNGIEYVILDEGWAVNLQADLFQVVPEIDLKKIIVYGQSKNVGIILWAGYYAFDRDMEKVCKHYSEMGVKGFKIDFMDRDDQPMVDFHYRAAETAARYKMLVDFHGTYKPTGLNRTYPNVINYEAVNGLEQMKWTGTEMDMVTYDVTFPFIRMVAGPVDYTQGAMRNGTKRTHRGINDEPMSQGTRCRQLAEYVIFESPLNMLCDSPTNYNKEQECTDFIAQIPTVWDNTIALNGEIGKYISIARQKENVWYVGSLTNWDARTLELDLSFLGAGNFSAEIYKDGANANRIASDYKKEMISIPADKKLKISMAQGGGFAMKIYKK</sequence>
<dbReference type="GO" id="GO:0004557">
    <property type="term" value="F:alpha-galactosidase activity"/>
    <property type="evidence" value="ECO:0007669"/>
    <property type="project" value="UniProtKB-EC"/>
</dbReference>
<feature type="chain" id="PRO_5012013139" evidence="6">
    <location>
        <begin position="23"/>
        <end position="666"/>
    </location>
</feature>
<evidence type="ECO:0000259" key="7">
    <source>
        <dbReference type="Pfam" id="PF10566"/>
    </source>
</evidence>
<dbReference type="InterPro" id="IPR014718">
    <property type="entry name" value="GH-type_carb-bd"/>
</dbReference>
<dbReference type="InterPro" id="IPR052720">
    <property type="entry name" value="Glycosyl_hydrolase_97"/>
</dbReference>
<dbReference type="InterPro" id="IPR019563">
    <property type="entry name" value="GH97_catalytic"/>
</dbReference>
<reference evidence="10" key="1">
    <citation type="submission" date="2016-04" db="EMBL/GenBank/DDBJ databases">
        <authorList>
            <person name="Evans L.H."/>
            <person name="Alamgir A."/>
            <person name="Owens N."/>
            <person name="Weber N.D."/>
            <person name="Virtaneva K."/>
            <person name="Barbian K."/>
            <person name="Babar A."/>
            <person name="Rosenke K."/>
        </authorList>
    </citation>
    <scope>NUCLEOTIDE SEQUENCE</scope>
    <source>
        <strain evidence="10">86-2</strain>
    </source>
</reference>
<feature type="domain" description="Glycosyl-hydrolase 97 N-terminal" evidence="8">
    <location>
        <begin position="28"/>
        <end position="296"/>
    </location>
</feature>
<keyword evidence="3 10" id="KW-0378">Hydrolase</keyword>
<dbReference type="Pfam" id="PF10566">
    <property type="entry name" value="Glyco_hydro_97"/>
    <property type="match status" value="1"/>
</dbReference>
<evidence type="ECO:0000256" key="3">
    <source>
        <dbReference type="ARBA" id="ARBA00022801"/>
    </source>
</evidence>
<evidence type="ECO:0000259" key="8">
    <source>
        <dbReference type="Pfam" id="PF14508"/>
    </source>
</evidence>
<dbReference type="InterPro" id="IPR029483">
    <property type="entry name" value="GH97_C"/>
</dbReference>
<keyword evidence="5 10" id="KW-0326">Glycosidase</keyword>
<evidence type="ECO:0000259" key="9">
    <source>
        <dbReference type="Pfam" id="PF14509"/>
    </source>
</evidence>
<evidence type="ECO:0000256" key="6">
    <source>
        <dbReference type="SAM" id="SignalP"/>
    </source>
</evidence>
<comment type="cofactor">
    <cofactor evidence="1">
        <name>Ca(2+)</name>
        <dbReference type="ChEBI" id="CHEBI:29108"/>
    </cofactor>
</comment>
<dbReference type="Gene3D" id="2.70.98.10">
    <property type="match status" value="1"/>
</dbReference>
<evidence type="ECO:0000256" key="4">
    <source>
        <dbReference type="ARBA" id="ARBA00022837"/>
    </source>
</evidence>
<dbReference type="AlphaFoldDB" id="A0A212JQH7"/>
<dbReference type="Gene3D" id="2.60.40.1180">
    <property type="entry name" value="Golgi alpha-mannosidase II"/>
    <property type="match status" value="1"/>
</dbReference>
<dbReference type="InterPro" id="IPR013785">
    <property type="entry name" value="Aldolase_TIM"/>
</dbReference>
<dbReference type="EMBL" id="FLUL01000001">
    <property type="protein sequence ID" value="SBW01661.1"/>
    <property type="molecule type" value="Genomic_DNA"/>
</dbReference>
<dbReference type="InterPro" id="IPR017853">
    <property type="entry name" value="GH"/>
</dbReference>
<keyword evidence="4" id="KW-0106">Calcium</keyword>
<dbReference type="InterPro" id="IPR013780">
    <property type="entry name" value="Glyco_hydro_b"/>
</dbReference>
<evidence type="ECO:0000256" key="1">
    <source>
        <dbReference type="ARBA" id="ARBA00001913"/>
    </source>
</evidence>
<dbReference type="PANTHER" id="PTHR35803:SF2">
    <property type="entry name" value="RETAINING ALPHA-GALACTOSIDASE"/>
    <property type="match status" value="1"/>
</dbReference>
<comment type="subunit">
    <text evidence="2">Monomer.</text>
</comment>
<accession>A0A212JQH7</accession>
<proteinExistence type="predicted"/>
<evidence type="ECO:0000256" key="5">
    <source>
        <dbReference type="ARBA" id="ARBA00023295"/>
    </source>
</evidence>